<evidence type="ECO:0000256" key="1">
    <source>
        <dbReference type="ARBA" id="ARBA00004123"/>
    </source>
</evidence>
<dbReference type="PROSITE" id="PS00463">
    <property type="entry name" value="ZN2_CY6_FUNGAL_1"/>
    <property type="match status" value="1"/>
</dbReference>
<keyword evidence="2" id="KW-0479">Metal-binding</keyword>
<feature type="domain" description="Zn(2)-C6 fungal-type" evidence="8">
    <location>
        <begin position="37"/>
        <end position="66"/>
    </location>
</feature>
<dbReference type="PROSITE" id="PS50048">
    <property type="entry name" value="ZN2_CY6_FUNGAL_2"/>
    <property type="match status" value="1"/>
</dbReference>
<feature type="region of interest" description="Disordered" evidence="7">
    <location>
        <begin position="1"/>
        <end position="30"/>
    </location>
</feature>
<dbReference type="SMART" id="SM00066">
    <property type="entry name" value="GAL4"/>
    <property type="match status" value="1"/>
</dbReference>
<dbReference type="InterPro" id="IPR001138">
    <property type="entry name" value="Zn2Cys6_DnaBD"/>
</dbReference>
<keyword evidence="10" id="KW-1185">Reference proteome</keyword>
<keyword evidence="4" id="KW-0238">DNA-binding</keyword>
<protein>
    <recommendedName>
        <fullName evidence="8">Zn(2)-C6 fungal-type domain-containing protein</fullName>
    </recommendedName>
</protein>
<evidence type="ECO:0000256" key="7">
    <source>
        <dbReference type="SAM" id="MobiDB-lite"/>
    </source>
</evidence>
<dbReference type="InterPro" id="IPR036864">
    <property type="entry name" value="Zn2-C6_fun-type_DNA-bd_sf"/>
</dbReference>
<gene>
    <name evidence="9" type="ORF">LTR69_004506</name>
</gene>
<organism evidence="9 10">
    <name type="scientific">Exophiala sideris</name>
    <dbReference type="NCBI Taxonomy" id="1016849"/>
    <lineage>
        <taxon>Eukaryota</taxon>
        <taxon>Fungi</taxon>
        <taxon>Dikarya</taxon>
        <taxon>Ascomycota</taxon>
        <taxon>Pezizomycotina</taxon>
        <taxon>Eurotiomycetes</taxon>
        <taxon>Chaetothyriomycetidae</taxon>
        <taxon>Chaetothyriales</taxon>
        <taxon>Herpotrichiellaceae</taxon>
        <taxon>Exophiala</taxon>
    </lineage>
</organism>
<feature type="region of interest" description="Disordered" evidence="7">
    <location>
        <begin position="693"/>
        <end position="725"/>
    </location>
</feature>
<comment type="caution">
    <text evidence="9">The sequence shown here is derived from an EMBL/GenBank/DDBJ whole genome shotgun (WGS) entry which is preliminary data.</text>
</comment>
<evidence type="ECO:0000256" key="3">
    <source>
        <dbReference type="ARBA" id="ARBA00023015"/>
    </source>
</evidence>
<feature type="compositionally biased region" description="Low complexity" evidence="7">
    <location>
        <begin position="18"/>
        <end position="30"/>
    </location>
</feature>
<dbReference type="Proteomes" id="UP001345691">
    <property type="component" value="Unassembled WGS sequence"/>
</dbReference>
<comment type="subcellular location">
    <subcellularLocation>
        <location evidence="1">Nucleus</location>
    </subcellularLocation>
</comment>
<accession>A0ABR0JEJ3</accession>
<dbReference type="PANTHER" id="PTHR31001">
    <property type="entry name" value="UNCHARACTERIZED TRANSCRIPTIONAL REGULATORY PROTEIN"/>
    <property type="match status" value="1"/>
</dbReference>
<reference evidence="9 10" key="1">
    <citation type="submission" date="2023-08" db="EMBL/GenBank/DDBJ databases">
        <title>Black Yeasts Isolated from many extreme environments.</title>
        <authorList>
            <person name="Coleine C."/>
            <person name="Stajich J.E."/>
            <person name="Selbmann L."/>
        </authorList>
    </citation>
    <scope>NUCLEOTIDE SEQUENCE [LARGE SCALE GENOMIC DNA]</scope>
    <source>
        <strain evidence="9 10">CCFEE 6328</strain>
    </source>
</reference>
<dbReference type="SUPFAM" id="SSF57701">
    <property type="entry name" value="Zn2/Cys6 DNA-binding domain"/>
    <property type="match status" value="1"/>
</dbReference>
<evidence type="ECO:0000259" key="8">
    <source>
        <dbReference type="PROSITE" id="PS50048"/>
    </source>
</evidence>
<evidence type="ECO:0000256" key="5">
    <source>
        <dbReference type="ARBA" id="ARBA00023163"/>
    </source>
</evidence>
<dbReference type="InterPro" id="IPR050613">
    <property type="entry name" value="Sec_Metabolite_Reg"/>
</dbReference>
<dbReference type="EMBL" id="JAVRRF010000008">
    <property type="protein sequence ID" value="KAK5062148.1"/>
    <property type="molecule type" value="Genomic_DNA"/>
</dbReference>
<name>A0ABR0JEJ3_9EURO</name>
<proteinExistence type="predicted"/>
<dbReference type="CDD" id="cd12148">
    <property type="entry name" value="fungal_TF_MHR"/>
    <property type="match status" value="1"/>
</dbReference>
<dbReference type="InterPro" id="IPR007219">
    <property type="entry name" value="XnlR_reg_dom"/>
</dbReference>
<evidence type="ECO:0000313" key="9">
    <source>
        <dbReference type="EMBL" id="KAK5062148.1"/>
    </source>
</evidence>
<evidence type="ECO:0000256" key="6">
    <source>
        <dbReference type="ARBA" id="ARBA00023242"/>
    </source>
</evidence>
<evidence type="ECO:0000313" key="10">
    <source>
        <dbReference type="Proteomes" id="UP001345691"/>
    </source>
</evidence>
<evidence type="ECO:0000256" key="2">
    <source>
        <dbReference type="ARBA" id="ARBA00022723"/>
    </source>
</evidence>
<dbReference type="Pfam" id="PF04082">
    <property type="entry name" value="Fungal_trans"/>
    <property type="match status" value="1"/>
</dbReference>
<keyword evidence="3" id="KW-0805">Transcription regulation</keyword>
<keyword evidence="6" id="KW-0539">Nucleus</keyword>
<keyword evidence="5" id="KW-0804">Transcription</keyword>
<dbReference type="PANTHER" id="PTHR31001:SF85">
    <property type="entry name" value="ZN(II)2CYS6 TRANSCRIPTION FACTOR (EUROFUNG)"/>
    <property type="match status" value="1"/>
</dbReference>
<sequence length="788" mass="87606">MRPQLGGDVAGGIPDNTPASTPMSSAAPSEPSVQPYSCLQCKHRKVKCDRGDPCIHCRKAGADCIYRAPPPAKRRKRVYQDTSIETGSAAGSSEPHEAVLPLGDYAVEREELLEKVRRYEFLLKDLGALKRPTISLSKEPQPVLRTRARLAGDSAAASPGSTLDGDGKLVAQCGKSQYLENNLWTRVRDEFQDANEILEDSSDKEVGNDADTQFRTTATRQALHSVGQDPIGLIFPSRINDVDLRSLHPQPVQIFMLWQAFVDNVNPMIKLLHIPTMQKAIVEATADLSHVSRAKEALLFGIYLIAALSMEDAECKSTLQQSKAMALDRFRTGAQEALKAAGILRTSDLMVLQAFVLFLLSARCDAHSLCALTGISVRIGQRIGLHRDGETLKLPPFETEMRRRLWMVMIQLDCRAAELSGSGLSIINLLGHTKPPLNVNDCDLYPDMSEPPAEQPKATEMMFMLIRSTIGSFLIRQLPEHEIFDGVWSTLSNPVVSIVAKDNVIDELEQTLEEQVVRHCDLQVPLHRLCFLIARSAMCKLRLFAHLRREAADSGAADTSSPEEEDLLYSKSLRMLQYDTEIRNTKCLRRFFWHVDMHFQWHPLIYLLTYLRTHAISNSRTDNAWAAIDDVFADHQELIYGGRTRSKLCNAVCSLTLKAWEAREIDQRRSNPTAALSEIPSCVMQLRGQAVTQTQSTQAGPMPPISSIGTGAQHRSKQDDSAGGLQTDNLSVLDANLTSISCSTGLPAVVLDMMEMDATLINWGQWDTMFQEFEMGQWDAGAFLHQQI</sequence>
<dbReference type="CDD" id="cd00067">
    <property type="entry name" value="GAL4"/>
    <property type="match status" value="1"/>
</dbReference>
<evidence type="ECO:0000256" key="4">
    <source>
        <dbReference type="ARBA" id="ARBA00023125"/>
    </source>
</evidence>
<dbReference type="Pfam" id="PF00172">
    <property type="entry name" value="Zn_clus"/>
    <property type="match status" value="1"/>
</dbReference>
<dbReference type="Gene3D" id="4.10.240.10">
    <property type="entry name" value="Zn(2)-C6 fungal-type DNA-binding domain"/>
    <property type="match status" value="1"/>
</dbReference>